<evidence type="ECO:0000256" key="1">
    <source>
        <dbReference type="SAM" id="MobiDB-lite"/>
    </source>
</evidence>
<dbReference type="PANTHER" id="PTHR40455:SF1">
    <property type="entry name" value="ANTITOXIN HIGA"/>
    <property type="match status" value="1"/>
</dbReference>
<dbReference type="PROSITE" id="PS50943">
    <property type="entry name" value="HTH_CROC1"/>
    <property type="match status" value="1"/>
</dbReference>
<dbReference type="EMBL" id="BMJC01000008">
    <property type="protein sequence ID" value="GGB24974.1"/>
    <property type="molecule type" value="Genomic_DNA"/>
</dbReference>
<dbReference type="Proteomes" id="UP000607559">
    <property type="component" value="Unassembled WGS sequence"/>
</dbReference>
<comment type="caution">
    <text evidence="3">The sequence shown here is derived from an EMBL/GenBank/DDBJ whole genome shotgun (WGS) entry which is preliminary data.</text>
</comment>
<dbReference type="PANTHER" id="PTHR40455">
    <property type="entry name" value="ANTITOXIN HIGA"/>
    <property type="match status" value="1"/>
</dbReference>
<evidence type="ECO:0000313" key="3">
    <source>
        <dbReference type="EMBL" id="GGB24974.1"/>
    </source>
</evidence>
<reference evidence="3" key="2">
    <citation type="submission" date="2020-09" db="EMBL/GenBank/DDBJ databases">
        <authorList>
            <person name="Sun Q."/>
            <person name="Zhou Y."/>
        </authorList>
    </citation>
    <scope>NUCLEOTIDE SEQUENCE</scope>
    <source>
        <strain evidence="3">CGMCC 1.15448</strain>
    </source>
</reference>
<feature type="region of interest" description="Disordered" evidence="1">
    <location>
        <begin position="129"/>
        <end position="151"/>
    </location>
</feature>
<keyword evidence="4" id="KW-1185">Reference proteome</keyword>
<reference evidence="3" key="1">
    <citation type="journal article" date="2014" name="Int. J. Syst. Evol. Microbiol.">
        <title>Complete genome sequence of Corynebacterium casei LMG S-19264T (=DSM 44701T), isolated from a smear-ripened cheese.</title>
        <authorList>
            <consortium name="US DOE Joint Genome Institute (JGI-PGF)"/>
            <person name="Walter F."/>
            <person name="Albersmeier A."/>
            <person name="Kalinowski J."/>
            <person name="Ruckert C."/>
        </authorList>
    </citation>
    <scope>NUCLEOTIDE SEQUENCE</scope>
    <source>
        <strain evidence="3">CGMCC 1.15448</strain>
    </source>
</reference>
<dbReference type="InterPro" id="IPR001387">
    <property type="entry name" value="Cro/C1-type_HTH"/>
</dbReference>
<accession>A0A8J2XWB1</accession>
<dbReference type="GO" id="GO:0006355">
    <property type="term" value="P:regulation of DNA-templated transcription"/>
    <property type="evidence" value="ECO:0007669"/>
    <property type="project" value="InterPro"/>
</dbReference>
<protein>
    <recommendedName>
        <fullName evidence="2">HTH cro/C1-type domain-containing protein</fullName>
    </recommendedName>
</protein>
<dbReference type="InterPro" id="IPR010982">
    <property type="entry name" value="Lambda_DNA-bd_dom_sf"/>
</dbReference>
<feature type="compositionally biased region" description="Basic residues" evidence="1">
    <location>
        <begin position="141"/>
        <end position="151"/>
    </location>
</feature>
<dbReference type="GO" id="GO:0001046">
    <property type="term" value="F:core promoter sequence-specific DNA binding"/>
    <property type="evidence" value="ECO:0007669"/>
    <property type="project" value="TreeGrafter"/>
</dbReference>
<proteinExistence type="predicted"/>
<dbReference type="SUPFAM" id="SSF47413">
    <property type="entry name" value="lambda repressor-like DNA-binding domains"/>
    <property type="match status" value="1"/>
</dbReference>
<dbReference type="CDD" id="cd00093">
    <property type="entry name" value="HTH_XRE"/>
    <property type="match status" value="1"/>
</dbReference>
<feature type="domain" description="HTH cro/C1-type" evidence="2">
    <location>
        <begin position="65"/>
        <end position="119"/>
    </location>
</feature>
<dbReference type="SMART" id="SM00530">
    <property type="entry name" value="HTH_XRE"/>
    <property type="match status" value="1"/>
</dbReference>
<dbReference type="Gene3D" id="1.10.260.40">
    <property type="entry name" value="lambda repressor-like DNA-binding domains"/>
    <property type="match status" value="1"/>
</dbReference>
<dbReference type="InterPro" id="IPR039060">
    <property type="entry name" value="Antitox_HigA"/>
</dbReference>
<evidence type="ECO:0000313" key="4">
    <source>
        <dbReference type="Proteomes" id="UP000607559"/>
    </source>
</evidence>
<name>A0A8J2XWB1_9BACT</name>
<sequence>MEPLFYKVIKSLKQYKEYCIELEDLVMVKRKTQQQQDVIDLLTLLIEKWDEEHTTFPEADPVQLLAFLMKENKIKAVDLAGELGVGKSLLSDVLHYRRGFSRAVIRKLAIRFKVSQELFNKPYELISPVSPPSKGASERNAKKRLRTLHPS</sequence>
<dbReference type="RefSeq" id="WP_188938046.1">
    <property type="nucleotide sequence ID" value="NZ_BMJC01000008.1"/>
</dbReference>
<evidence type="ECO:0000259" key="2">
    <source>
        <dbReference type="PROSITE" id="PS50943"/>
    </source>
</evidence>
<gene>
    <name evidence="3" type="ORF">GCM10011511_56150</name>
</gene>
<organism evidence="3 4">
    <name type="scientific">Puia dinghuensis</name>
    <dbReference type="NCBI Taxonomy" id="1792502"/>
    <lineage>
        <taxon>Bacteria</taxon>
        <taxon>Pseudomonadati</taxon>
        <taxon>Bacteroidota</taxon>
        <taxon>Chitinophagia</taxon>
        <taxon>Chitinophagales</taxon>
        <taxon>Chitinophagaceae</taxon>
        <taxon>Puia</taxon>
    </lineage>
</organism>
<dbReference type="AlphaFoldDB" id="A0A8J2XWB1"/>